<feature type="domain" description="HTH IS21-type" evidence="1">
    <location>
        <begin position="288"/>
        <end position="351"/>
    </location>
</feature>
<dbReference type="Pfam" id="PF01610">
    <property type="entry name" value="DDE_Tnp_ISL3"/>
    <property type="match status" value="2"/>
</dbReference>
<dbReference type="InterPro" id="IPR002560">
    <property type="entry name" value="Transposase_DDE"/>
</dbReference>
<dbReference type="PROSITE" id="PS50531">
    <property type="entry name" value="HTH_IS21"/>
    <property type="match status" value="1"/>
</dbReference>
<evidence type="ECO:0000313" key="3">
    <source>
        <dbReference type="Proteomes" id="UP001206483"/>
    </source>
</evidence>
<proteinExistence type="predicted"/>
<dbReference type="Proteomes" id="UP001206483">
    <property type="component" value="Unassembled WGS sequence"/>
</dbReference>
<dbReference type="EMBL" id="JAMZDX010000002">
    <property type="protein sequence ID" value="MCP2309298.1"/>
    <property type="molecule type" value="Genomic_DNA"/>
</dbReference>
<protein>
    <submittedName>
        <fullName evidence="2">Transposase</fullName>
    </submittedName>
</protein>
<dbReference type="InterPro" id="IPR017894">
    <property type="entry name" value="HTH_IS21_transposase_type"/>
</dbReference>
<dbReference type="InterPro" id="IPR047951">
    <property type="entry name" value="Transpos_ISL3"/>
</dbReference>
<dbReference type="Pfam" id="PF14690">
    <property type="entry name" value="Zn_ribbon_ISL3"/>
    <property type="match status" value="1"/>
</dbReference>
<dbReference type="NCBIfam" id="NF033550">
    <property type="entry name" value="transpos_ISL3"/>
    <property type="match status" value="1"/>
</dbReference>
<keyword evidence="3" id="KW-1185">Reference proteome</keyword>
<evidence type="ECO:0000313" key="2">
    <source>
        <dbReference type="EMBL" id="MCP2309298.1"/>
    </source>
</evidence>
<gene>
    <name evidence="2" type="ORF">FHR36_002422</name>
</gene>
<comment type="caution">
    <text evidence="2">The sequence shown here is derived from an EMBL/GenBank/DDBJ whole genome shotgun (WGS) entry which is preliminary data.</text>
</comment>
<dbReference type="InterPro" id="IPR029261">
    <property type="entry name" value="Transposase_Znf"/>
</dbReference>
<organism evidence="2 3">
    <name type="scientific">Kitasatospora paracochleata</name>
    <dbReference type="NCBI Taxonomy" id="58354"/>
    <lineage>
        <taxon>Bacteria</taxon>
        <taxon>Bacillati</taxon>
        <taxon>Actinomycetota</taxon>
        <taxon>Actinomycetes</taxon>
        <taxon>Kitasatosporales</taxon>
        <taxon>Streptomycetaceae</taxon>
        <taxon>Kitasatospora</taxon>
    </lineage>
</organism>
<sequence>MVTKGDGSRWHGMRDVNELVSVVFSGLSALVVEGVVDEGEAIRVSARTRDEPVPCPMCGQLTGQVHAFHGRVVADVPVDERRVVASVRVRRMVCPVLGCPRQTFREQVPGLIERYQRRTRRLADQLGEIVKELAGRAGARLSGALACAISRSTALRVLMRQPVPRLRVPRVLGVDDFALRRRQRYATVLIDAETGERIDVLPDRTTQTLVAWLREHPGAEYVCRDGSGSYGEAIRQALPEAVQVSDRWHLWSNLCGKVLAEIRSHAACWATAVNPARSGGVREQTTRERWQQVHKLLGQGVGLLECARRLDVALNTVKRYARMKEPTAERRAPRYKPTLVDPYRDYLRRRRAEDPAVPVTHLLREIKELGYTGSANLLVRYITQGRADGDKPVTTPRRFARLLLTRPENLRDKDTTLLRELTQSCPELSELALLARKFAQLLTPAEGNDAKLTDWITSVRSVDLPHLHSFANGLELDRAAVDAGLTLPFHNGRTEGVNTRTKRIMRQMHGRAGFPMLRHRILLR</sequence>
<reference evidence="2 3" key="1">
    <citation type="submission" date="2022-06" db="EMBL/GenBank/DDBJ databases">
        <title>Sequencing the genomes of 1000 actinobacteria strains.</title>
        <authorList>
            <person name="Klenk H.-P."/>
        </authorList>
    </citation>
    <scope>NUCLEOTIDE SEQUENCE [LARGE SCALE GENOMIC DNA]</scope>
    <source>
        <strain evidence="2 3">DSM 41656</strain>
    </source>
</reference>
<accession>A0ABT1IWL3</accession>
<dbReference type="PANTHER" id="PTHR33498:SF1">
    <property type="entry name" value="TRANSPOSASE FOR INSERTION SEQUENCE ELEMENT IS1557"/>
    <property type="match status" value="1"/>
</dbReference>
<name>A0ABT1IWL3_9ACTN</name>
<dbReference type="PANTHER" id="PTHR33498">
    <property type="entry name" value="TRANSPOSASE FOR INSERTION SEQUENCE ELEMENT IS1557"/>
    <property type="match status" value="1"/>
</dbReference>
<evidence type="ECO:0000259" key="1">
    <source>
        <dbReference type="PROSITE" id="PS50531"/>
    </source>
</evidence>